<keyword evidence="1" id="KW-0805">Transcription regulation</keyword>
<keyword evidence="3" id="KW-0804">Transcription</keyword>
<evidence type="ECO:0000256" key="3">
    <source>
        <dbReference type="ARBA" id="ARBA00023163"/>
    </source>
</evidence>
<evidence type="ECO:0000313" key="6">
    <source>
        <dbReference type="Proteomes" id="UP001139286"/>
    </source>
</evidence>
<dbReference type="PROSITE" id="PS01124">
    <property type="entry name" value="HTH_ARAC_FAMILY_2"/>
    <property type="match status" value="1"/>
</dbReference>
<gene>
    <name evidence="5" type="ORF">LG651_00145</name>
</gene>
<dbReference type="SMART" id="SM00342">
    <property type="entry name" value="HTH_ARAC"/>
    <property type="match status" value="1"/>
</dbReference>
<sequence>MNLTTPPNPNFDIRRLEDLMLNIKNEFKPIKHEFYAIELKLEGSGKTTHGPYVKNLSNPSIMIYTPFQIISWDINLDWKGYYIIFTKDFIAQSKLLNAVINEFDYFKIDKAIPFEIEKTEAYQLLSIFNSIEHENNNRELQSSKVIESQLIVLLNLVQRFYFKHINLKTNNAHSSKTVIFLKFQSLLNESFNNSNKANTHSPKYYADILAIHPNHLNAIIKQTSGYTAKSYINNYIIVLAKSRLIQTTLSIKEIAYQLHFKTPNSFSSFFKKHTHLTPNTFRKNNSL</sequence>
<dbReference type="Proteomes" id="UP001139286">
    <property type="component" value="Unassembled WGS sequence"/>
</dbReference>
<dbReference type="Gene3D" id="1.10.10.60">
    <property type="entry name" value="Homeodomain-like"/>
    <property type="match status" value="1"/>
</dbReference>
<dbReference type="RefSeq" id="WP_226694140.1">
    <property type="nucleotide sequence ID" value="NZ_JAJAPX010000001.1"/>
</dbReference>
<dbReference type="GO" id="GO:0003700">
    <property type="term" value="F:DNA-binding transcription factor activity"/>
    <property type="evidence" value="ECO:0007669"/>
    <property type="project" value="InterPro"/>
</dbReference>
<evidence type="ECO:0000256" key="1">
    <source>
        <dbReference type="ARBA" id="ARBA00023015"/>
    </source>
</evidence>
<reference evidence="5" key="1">
    <citation type="submission" date="2021-10" db="EMBL/GenBank/DDBJ databases">
        <title>Tamlana sargassums sp. nov., and Tamlana laminarinivorans sp. nov., two new bacteria isolated from the brown alga.</title>
        <authorList>
            <person name="Li J."/>
        </authorList>
    </citation>
    <scope>NUCLEOTIDE SEQUENCE</scope>
    <source>
        <strain evidence="5">62-3</strain>
    </source>
</reference>
<evidence type="ECO:0000256" key="2">
    <source>
        <dbReference type="ARBA" id="ARBA00023125"/>
    </source>
</evidence>
<dbReference type="EMBL" id="JAJAPX010000001">
    <property type="protein sequence ID" value="MCB4806641.1"/>
    <property type="molecule type" value="Genomic_DNA"/>
</dbReference>
<organism evidence="5 6">
    <name type="scientific">Neotamlana sargassicola</name>
    <dbReference type="NCBI Taxonomy" id="2883125"/>
    <lineage>
        <taxon>Bacteria</taxon>
        <taxon>Pseudomonadati</taxon>
        <taxon>Bacteroidota</taxon>
        <taxon>Flavobacteriia</taxon>
        <taxon>Flavobacteriales</taxon>
        <taxon>Flavobacteriaceae</taxon>
        <taxon>Neotamlana</taxon>
    </lineage>
</organism>
<evidence type="ECO:0000259" key="4">
    <source>
        <dbReference type="PROSITE" id="PS01124"/>
    </source>
</evidence>
<keyword evidence="2" id="KW-0238">DNA-binding</keyword>
<keyword evidence="6" id="KW-1185">Reference proteome</keyword>
<evidence type="ECO:0000313" key="5">
    <source>
        <dbReference type="EMBL" id="MCB4806641.1"/>
    </source>
</evidence>
<name>A0A9X1I5M6_9FLAO</name>
<protein>
    <submittedName>
        <fullName evidence="5">Helix-turn-helix domain-containing protein</fullName>
    </submittedName>
</protein>
<accession>A0A9X1I5M6</accession>
<dbReference type="GO" id="GO:0043565">
    <property type="term" value="F:sequence-specific DNA binding"/>
    <property type="evidence" value="ECO:0007669"/>
    <property type="project" value="InterPro"/>
</dbReference>
<feature type="domain" description="HTH araC/xylS-type" evidence="4">
    <location>
        <begin position="181"/>
        <end position="284"/>
    </location>
</feature>
<dbReference type="PANTHER" id="PTHR43280:SF32">
    <property type="entry name" value="TRANSCRIPTIONAL REGULATORY PROTEIN"/>
    <property type="match status" value="1"/>
</dbReference>
<dbReference type="Pfam" id="PF12833">
    <property type="entry name" value="HTH_18"/>
    <property type="match status" value="1"/>
</dbReference>
<dbReference type="PANTHER" id="PTHR43280">
    <property type="entry name" value="ARAC-FAMILY TRANSCRIPTIONAL REGULATOR"/>
    <property type="match status" value="1"/>
</dbReference>
<dbReference type="SUPFAM" id="SSF46689">
    <property type="entry name" value="Homeodomain-like"/>
    <property type="match status" value="1"/>
</dbReference>
<dbReference type="AlphaFoldDB" id="A0A9X1I5M6"/>
<dbReference type="InterPro" id="IPR018060">
    <property type="entry name" value="HTH_AraC"/>
</dbReference>
<proteinExistence type="predicted"/>
<dbReference type="InterPro" id="IPR009057">
    <property type="entry name" value="Homeodomain-like_sf"/>
</dbReference>
<comment type="caution">
    <text evidence="5">The sequence shown here is derived from an EMBL/GenBank/DDBJ whole genome shotgun (WGS) entry which is preliminary data.</text>
</comment>